<dbReference type="AlphaFoldDB" id="A0A6N0JVA5"/>
<dbReference type="InterPro" id="IPR036390">
    <property type="entry name" value="WH_DNA-bd_sf"/>
</dbReference>
<dbReference type="Gene3D" id="1.10.10.10">
    <property type="entry name" value="Winged helix-like DNA-binding domain superfamily/Winged helix DNA-binding domain"/>
    <property type="match status" value="1"/>
</dbReference>
<dbReference type="Gene3D" id="3.40.190.290">
    <property type="match status" value="1"/>
</dbReference>
<protein>
    <submittedName>
        <fullName evidence="6">LysR family transcriptional regulator</fullName>
    </submittedName>
</protein>
<evidence type="ECO:0000313" key="7">
    <source>
        <dbReference type="Proteomes" id="UP000509782"/>
    </source>
</evidence>
<dbReference type="PANTHER" id="PTHR30419">
    <property type="entry name" value="HTH-TYPE TRANSCRIPTIONAL REGULATOR YBHD"/>
    <property type="match status" value="1"/>
</dbReference>
<keyword evidence="3" id="KW-0238">DNA-binding</keyword>
<sequence>MSRLHAKQLRLLIAIEESGSLLGAADKVGLTQPGASKALRELEQTFQVELFERTNRGLIPNEAGKCVLRFARLIQADINNLRFELDAIASGAGGRLAIGTIMGAVPLLTDVISDLLQQQPRMSLEVVEDTSETLLGLVDRGLLDAAICRSSVSRNPDTYESLFIKDEALSVIANVHHPAMGAKSVELTELQDNRWVVYRAHMPMRRLLEREFHEAQLNFPLHLVETTSTLTTLSLLSRNTDLVALVSDDVANYFCRHRLVGVLPLQLKSRSEPYELVLRKGAPRSPTLNLLLESLRRVLRAGELQGR</sequence>
<dbReference type="Pfam" id="PF03466">
    <property type="entry name" value="LysR_substrate"/>
    <property type="match status" value="1"/>
</dbReference>
<dbReference type="InterPro" id="IPR036388">
    <property type="entry name" value="WH-like_DNA-bd_sf"/>
</dbReference>
<dbReference type="SUPFAM" id="SSF53850">
    <property type="entry name" value="Periplasmic binding protein-like II"/>
    <property type="match status" value="1"/>
</dbReference>
<organism evidence="6 7">
    <name type="scientific">Achromobacter denitrificans</name>
    <name type="common">Alcaligenes denitrificans</name>
    <dbReference type="NCBI Taxonomy" id="32002"/>
    <lineage>
        <taxon>Bacteria</taxon>
        <taxon>Pseudomonadati</taxon>
        <taxon>Pseudomonadota</taxon>
        <taxon>Betaproteobacteria</taxon>
        <taxon>Burkholderiales</taxon>
        <taxon>Alcaligenaceae</taxon>
        <taxon>Achromobacter</taxon>
    </lineage>
</organism>
<feature type="domain" description="HTH lysR-type" evidence="5">
    <location>
        <begin position="7"/>
        <end position="61"/>
    </location>
</feature>
<proteinExistence type="inferred from homology"/>
<dbReference type="GO" id="GO:0003700">
    <property type="term" value="F:DNA-binding transcription factor activity"/>
    <property type="evidence" value="ECO:0007669"/>
    <property type="project" value="InterPro"/>
</dbReference>
<evidence type="ECO:0000256" key="3">
    <source>
        <dbReference type="ARBA" id="ARBA00023125"/>
    </source>
</evidence>
<dbReference type="GO" id="GO:0005829">
    <property type="term" value="C:cytosol"/>
    <property type="evidence" value="ECO:0007669"/>
    <property type="project" value="TreeGrafter"/>
</dbReference>
<evidence type="ECO:0000256" key="2">
    <source>
        <dbReference type="ARBA" id="ARBA00023015"/>
    </source>
</evidence>
<dbReference type="GO" id="GO:0003677">
    <property type="term" value="F:DNA binding"/>
    <property type="evidence" value="ECO:0007669"/>
    <property type="project" value="UniProtKB-KW"/>
</dbReference>
<evidence type="ECO:0000256" key="4">
    <source>
        <dbReference type="ARBA" id="ARBA00023163"/>
    </source>
</evidence>
<accession>A0A6N0JVA5</accession>
<dbReference type="PRINTS" id="PR00039">
    <property type="entry name" value="HTHLYSR"/>
</dbReference>
<evidence type="ECO:0000259" key="5">
    <source>
        <dbReference type="PROSITE" id="PS50931"/>
    </source>
</evidence>
<dbReference type="PROSITE" id="PS50931">
    <property type="entry name" value="HTH_LYSR"/>
    <property type="match status" value="1"/>
</dbReference>
<dbReference type="EMBL" id="CP054569">
    <property type="protein sequence ID" value="QKQ51183.1"/>
    <property type="molecule type" value="Genomic_DNA"/>
</dbReference>
<dbReference type="InterPro" id="IPR000847">
    <property type="entry name" value="LysR_HTH_N"/>
</dbReference>
<dbReference type="Proteomes" id="UP000509782">
    <property type="component" value="Chromosome"/>
</dbReference>
<dbReference type="RefSeq" id="WP_174717492.1">
    <property type="nucleotide sequence ID" value="NZ_CP054569.1"/>
</dbReference>
<evidence type="ECO:0000313" key="6">
    <source>
        <dbReference type="EMBL" id="QKQ51183.1"/>
    </source>
</evidence>
<comment type="similarity">
    <text evidence="1">Belongs to the LysR transcriptional regulatory family.</text>
</comment>
<dbReference type="Pfam" id="PF00126">
    <property type="entry name" value="HTH_1"/>
    <property type="match status" value="1"/>
</dbReference>
<name>A0A6N0JVA5_ACHDE</name>
<keyword evidence="2" id="KW-0805">Transcription regulation</keyword>
<dbReference type="InterPro" id="IPR005119">
    <property type="entry name" value="LysR_subst-bd"/>
</dbReference>
<reference evidence="6 7" key="1">
    <citation type="submission" date="2020-05" db="EMBL/GenBank/DDBJ databases">
        <title>FDA dAtabase for Regulatory Grade micrObial Sequences (FDA-ARGOS): Supporting development and validation of Infectious Disease Dx tests.</title>
        <authorList>
            <person name="Sproer C."/>
            <person name="Gronow S."/>
            <person name="Severitt S."/>
            <person name="Schroder I."/>
            <person name="Tallon L."/>
            <person name="Sadzewicz L."/>
            <person name="Zhao X."/>
            <person name="Vavikolanu K."/>
            <person name="Mehta A."/>
            <person name="Aluvathingal J."/>
            <person name="Nadendla S."/>
            <person name="Myers T."/>
            <person name="Yan Y."/>
            <person name="Sichtig H."/>
        </authorList>
    </citation>
    <scope>NUCLEOTIDE SEQUENCE [LARGE SCALE GENOMIC DNA]</scope>
    <source>
        <strain evidence="6 7">FDAARGOS_787</strain>
    </source>
</reference>
<dbReference type="SUPFAM" id="SSF46785">
    <property type="entry name" value="Winged helix' DNA-binding domain"/>
    <property type="match status" value="1"/>
</dbReference>
<gene>
    <name evidence="6" type="ORF">FOC81_05935</name>
</gene>
<keyword evidence="4" id="KW-0804">Transcription</keyword>
<dbReference type="InterPro" id="IPR050950">
    <property type="entry name" value="HTH-type_LysR_regulators"/>
</dbReference>
<evidence type="ECO:0000256" key="1">
    <source>
        <dbReference type="ARBA" id="ARBA00009437"/>
    </source>
</evidence>